<dbReference type="AlphaFoldDB" id="A0AAD0ED48"/>
<evidence type="ECO:0000313" key="1">
    <source>
        <dbReference type="EMBL" id="ATF06080.1"/>
    </source>
</evidence>
<sequence length="85" mass="9277">MCSCRLLFPESGRLKAQGDPTLRQAQDRQTARFAFQWLAPATPATDSDTIVSSKPDMVGCQTQTQMQAVASAVACAAMIQDDRFH</sequence>
<dbReference type="EMBL" id="CP010784">
    <property type="protein sequence ID" value="ATF06080.1"/>
    <property type="molecule type" value="Genomic_DNA"/>
</dbReference>
<dbReference type="Proteomes" id="UP000217545">
    <property type="component" value="Chromosome"/>
</dbReference>
<evidence type="ECO:0000313" key="2">
    <source>
        <dbReference type="Proteomes" id="UP000217545"/>
    </source>
</evidence>
<name>A0AAD0ED48_9RHOB</name>
<accession>A0AAD0ED48</accession>
<gene>
    <name evidence="1" type="ORF">PhaeoP63_02011</name>
</gene>
<organism evidence="1 2">
    <name type="scientific">Phaeobacter gallaeciensis</name>
    <dbReference type="NCBI Taxonomy" id="60890"/>
    <lineage>
        <taxon>Bacteria</taxon>
        <taxon>Pseudomonadati</taxon>
        <taxon>Pseudomonadota</taxon>
        <taxon>Alphaproteobacteria</taxon>
        <taxon>Rhodobacterales</taxon>
        <taxon>Roseobacteraceae</taxon>
        <taxon>Phaeobacter</taxon>
    </lineage>
</organism>
<reference evidence="1 2" key="1">
    <citation type="journal article" date="2017" name="Front. Microbiol.">
        <title>Phaeobacter piscinae sp. nov., a species of the Roseobacter group and potential aquaculture probiont.</title>
        <authorList>
            <person name="Sonnenschein E.C."/>
            <person name="Phippen C.B.W."/>
            <person name="Nielsen K.F."/>
            <person name="Mateiu R.V."/>
            <person name="Melchiorsen J."/>
            <person name="Gram L."/>
            <person name="Overmann J."/>
            <person name="Freese H.M."/>
        </authorList>
    </citation>
    <scope>NUCLEOTIDE SEQUENCE [LARGE SCALE GENOMIC DNA]</scope>
    <source>
        <strain evidence="1 2">P63</strain>
    </source>
</reference>
<protein>
    <submittedName>
        <fullName evidence="1">Uncharacterized protein</fullName>
    </submittedName>
</protein>
<proteinExistence type="predicted"/>